<sequence length="105" mass="11389">MTEESEEDRREPGARDSLSLRTACSLLPFEPNGERIPVSYMEHRLGLSLFIVGPGGLFVGALAALDAQWWFAVACGVVGLGATIVSVLMVLGLMELRTRRRGRAS</sequence>
<dbReference type="AlphaFoldDB" id="A0AAD0Q4E8"/>
<evidence type="ECO:0000313" key="4">
    <source>
        <dbReference type="Proteomes" id="UP000253779"/>
    </source>
</evidence>
<gene>
    <name evidence="2" type="ORF">DTW94_12350</name>
    <name evidence="3" type="ORF">NLU04_29870</name>
</gene>
<dbReference type="RefSeq" id="WP_114931464.1">
    <property type="nucleotide sequence ID" value="NZ_BMSP01000021.1"/>
</dbReference>
<keyword evidence="1" id="KW-1133">Transmembrane helix</keyword>
<dbReference type="Proteomes" id="UP000253779">
    <property type="component" value="Chromosome"/>
</dbReference>
<evidence type="ECO:0000313" key="3">
    <source>
        <dbReference type="EMBL" id="UTR82378.1"/>
    </source>
</evidence>
<evidence type="ECO:0000313" key="2">
    <source>
        <dbReference type="EMBL" id="AXI71985.1"/>
    </source>
</evidence>
<reference evidence="3" key="2">
    <citation type="submission" date="2022-07" db="EMBL/GenBank/DDBJ databases">
        <title>Genomic of Streptomyces cavourensis F2.</title>
        <authorList>
            <person name="Hu S."/>
            <person name="Liang W."/>
        </authorList>
    </citation>
    <scope>NUCLEOTIDE SEQUENCE</scope>
    <source>
        <strain evidence="3">F2</strain>
    </source>
</reference>
<keyword evidence="1" id="KW-0472">Membrane</keyword>
<dbReference type="GeneID" id="97758733"/>
<protein>
    <submittedName>
        <fullName evidence="2">Uncharacterized protein</fullName>
    </submittedName>
</protein>
<accession>A0AAD0Q4E8</accession>
<feature type="transmembrane region" description="Helical" evidence="1">
    <location>
        <begin position="45"/>
        <end position="63"/>
    </location>
</feature>
<dbReference type="EMBL" id="CP030930">
    <property type="protein sequence ID" value="AXI71985.1"/>
    <property type="molecule type" value="Genomic_DNA"/>
</dbReference>
<reference evidence="2 4" key="1">
    <citation type="submission" date="2018-07" db="EMBL/GenBank/DDBJ databases">
        <title>Complete genome sequence of soil actinomycete Streptomyces cavourensis tj430.</title>
        <authorList>
            <person name="Wang P."/>
            <person name="Huang Y."/>
        </authorList>
    </citation>
    <scope>NUCLEOTIDE SEQUENCE [LARGE SCALE GENOMIC DNA]</scope>
    <source>
        <strain evidence="2 4">TJ430</strain>
    </source>
</reference>
<evidence type="ECO:0000313" key="5">
    <source>
        <dbReference type="Proteomes" id="UP001058236"/>
    </source>
</evidence>
<feature type="transmembrane region" description="Helical" evidence="1">
    <location>
        <begin position="69"/>
        <end position="93"/>
    </location>
</feature>
<dbReference type="Proteomes" id="UP001058236">
    <property type="component" value="Chromosome"/>
</dbReference>
<evidence type="ECO:0000256" key="1">
    <source>
        <dbReference type="SAM" id="Phobius"/>
    </source>
</evidence>
<name>A0AAD0Q4E8_9ACTN</name>
<dbReference type="EMBL" id="CP101397">
    <property type="protein sequence ID" value="UTR82378.1"/>
    <property type="molecule type" value="Genomic_DNA"/>
</dbReference>
<proteinExistence type="predicted"/>
<keyword evidence="5" id="KW-1185">Reference proteome</keyword>
<keyword evidence="1" id="KW-0812">Transmembrane</keyword>
<organism evidence="2 4">
    <name type="scientific">Streptomyces cavourensis</name>
    <dbReference type="NCBI Taxonomy" id="67258"/>
    <lineage>
        <taxon>Bacteria</taxon>
        <taxon>Bacillati</taxon>
        <taxon>Actinomycetota</taxon>
        <taxon>Actinomycetes</taxon>
        <taxon>Kitasatosporales</taxon>
        <taxon>Streptomycetaceae</taxon>
        <taxon>Streptomyces</taxon>
    </lineage>
</organism>